<gene>
    <name evidence="8" type="primary">corA</name>
    <name evidence="9" type="ORF">EV213_105243</name>
</gene>
<dbReference type="InterPro" id="IPR045861">
    <property type="entry name" value="CorA_cytoplasmic_dom"/>
</dbReference>
<proteinExistence type="inferred from homology"/>
<dbReference type="PANTHER" id="PTHR46494">
    <property type="entry name" value="CORA FAMILY METAL ION TRANSPORTER (EUROFUNG)"/>
    <property type="match status" value="1"/>
</dbReference>
<dbReference type="GO" id="GO:0015087">
    <property type="term" value="F:cobalt ion transmembrane transporter activity"/>
    <property type="evidence" value="ECO:0007669"/>
    <property type="project" value="UniProtKB-UniRule"/>
</dbReference>
<evidence type="ECO:0000256" key="4">
    <source>
        <dbReference type="ARBA" id="ARBA00022475"/>
    </source>
</evidence>
<evidence type="ECO:0000256" key="5">
    <source>
        <dbReference type="ARBA" id="ARBA00022692"/>
    </source>
</evidence>
<dbReference type="SUPFAM" id="SSF143865">
    <property type="entry name" value="CorA soluble domain-like"/>
    <property type="match status" value="1"/>
</dbReference>
<evidence type="ECO:0000256" key="7">
    <source>
        <dbReference type="ARBA" id="ARBA00023136"/>
    </source>
</evidence>
<dbReference type="Gene3D" id="1.20.58.340">
    <property type="entry name" value="Magnesium transport protein CorA, transmembrane region"/>
    <property type="match status" value="2"/>
</dbReference>
<dbReference type="GO" id="GO:0015095">
    <property type="term" value="F:magnesium ion transmembrane transporter activity"/>
    <property type="evidence" value="ECO:0007669"/>
    <property type="project" value="UniProtKB-UniRule"/>
</dbReference>
<dbReference type="InterPro" id="IPR004488">
    <property type="entry name" value="Mg/Co-transport_prot_CorA"/>
</dbReference>
<evidence type="ECO:0000256" key="8">
    <source>
        <dbReference type="RuleBase" id="RU362010"/>
    </source>
</evidence>
<keyword evidence="6 8" id="KW-1133">Transmembrane helix</keyword>
<dbReference type="CDD" id="cd12831">
    <property type="entry name" value="TmCorA-like_u2"/>
    <property type="match status" value="1"/>
</dbReference>
<sequence>MIRSMGMTKKGVMLNDVDVQRLMMPDMKWYWVDMEAPDVDEASLMAGVFKFHSLAIEDCFNDLQRPKIDSYASHNFFVLHALNKKTLEAEEVDCFVGKNFLVTVHMNESPGINKLWTQVQGGSLKGDGAAILFYRVVDQLVDEYFPILYRMEDRLDHIEDNVNSKSYGSLIDEVFNIRSQLLHIRRTVLPMRDLLYRMLNLESLSHIQAHKAYFRDIHDHLLKLTELVESSREMTSDMRDSYQTINSNRMNQIMMTLTIVSTIFIPLTFIAGVYGMNFAYMPELQTSYGYFVALIVMALITIIMLWHFKRKGWFDIFK</sequence>
<keyword evidence="5 8" id="KW-0812">Transmembrane</keyword>
<dbReference type="InterPro" id="IPR002523">
    <property type="entry name" value="MgTranspt_CorA/ZnTranspt_ZntB"/>
</dbReference>
<organism evidence="9 10">
    <name type="scientific">Aureibacillus halotolerans</name>
    <dbReference type="NCBI Taxonomy" id="1508390"/>
    <lineage>
        <taxon>Bacteria</taxon>
        <taxon>Bacillati</taxon>
        <taxon>Bacillota</taxon>
        <taxon>Bacilli</taxon>
        <taxon>Bacillales</taxon>
        <taxon>Bacillaceae</taxon>
        <taxon>Aureibacillus</taxon>
    </lineage>
</organism>
<dbReference type="SUPFAM" id="SSF144083">
    <property type="entry name" value="Magnesium transport protein CorA, transmembrane region"/>
    <property type="match status" value="1"/>
</dbReference>
<reference evidence="9 10" key="1">
    <citation type="submission" date="2019-03" db="EMBL/GenBank/DDBJ databases">
        <title>Genomic Encyclopedia of Type Strains, Phase IV (KMG-IV): sequencing the most valuable type-strain genomes for metagenomic binning, comparative biology and taxonomic classification.</title>
        <authorList>
            <person name="Goeker M."/>
        </authorList>
    </citation>
    <scope>NUCLEOTIDE SEQUENCE [LARGE SCALE GENOMIC DNA]</scope>
    <source>
        <strain evidence="9 10">DSM 28697</strain>
    </source>
</reference>
<dbReference type="Proteomes" id="UP000295632">
    <property type="component" value="Unassembled WGS sequence"/>
</dbReference>
<evidence type="ECO:0000313" key="10">
    <source>
        <dbReference type="Proteomes" id="UP000295632"/>
    </source>
</evidence>
<comment type="similarity">
    <text evidence="2 8">Belongs to the CorA metal ion transporter (MIT) (TC 1.A.35) family.</text>
</comment>
<comment type="subcellular location">
    <subcellularLocation>
        <location evidence="1">Cell membrane</location>
        <topology evidence="1">Multi-pass membrane protein</topology>
    </subcellularLocation>
    <subcellularLocation>
        <location evidence="8">Membrane</location>
        <topology evidence="8">Multi-pass membrane protein</topology>
    </subcellularLocation>
</comment>
<dbReference type="FunFam" id="1.20.58.340:FF:000012">
    <property type="entry name" value="Magnesium transport protein CorA"/>
    <property type="match status" value="1"/>
</dbReference>
<dbReference type="GO" id="GO:0050897">
    <property type="term" value="F:cobalt ion binding"/>
    <property type="evidence" value="ECO:0007669"/>
    <property type="project" value="TreeGrafter"/>
</dbReference>
<dbReference type="PANTHER" id="PTHR46494:SF1">
    <property type="entry name" value="CORA FAMILY METAL ION TRANSPORTER (EUROFUNG)"/>
    <property type="match status" value="1"/>
</dbReference>
<dbReference type="AlphaFoldDB" id="A0A4V3D5P5"/>
<name>A0A4V3D5P5_9BACI</name>
<keyword evidence="10" id="KW-1185">Reference proteome</keyword>
<dbReference type="NCBIfam" id="TIGR00383">
    <property type="entry name" value="corA"/>
    <property type="match status" value="1"/>
</dbReference>
<comment type="function">
    <text evidence="8">Mediates influx of magnesium ions.</text>
</comment>
<dbReference type="Pfam" id="PF01544">
    <property type="entry name" value="CorA"/>
    <property type="match status" value="1"/>
</dbReference>
<dbReference type="RefSeq" id="WP_424923035.1">
    <property type="nucleotide sequence ID" value="NZ_SNYJ01000005.1"/>
</dbReference>
<evidence type="ECO:0000256" key="3">
    <source>
        <dbReference type="ARBA" id="ARBA00022448"/>
    </source>
</evidence>
<accession>A0A4V3D5P5</accession>
<comment type="caution">
    <text evidence="9">The sequence shown here is derived from an EMBL/GenBank/DDBJ whole genome shotgun (WGS) entry which is preliminary data.</text>
</comment>
<dbReference type="Gene3D" id="3.30.460.20">
    <property type="entry name" value="CorA soluble domain-like"/>
    <property type="match status" value="1"/>
</dbReference>
<keyword evidence="8" id="KW-0460">Magnesium</keyword>
<dbReference type="InterPro" id="IPR045863">
    <property type="entry name" value="CorA_TM1_TM2"/>
</dbReference>
<dbReference type="GO" id="GO:0005886">
    <property type="term" value="C:plasma membrane"/>
    <property type="evidence" value="ECO:0007669"/>
    <property type="project" value="UniProtKB-SubCell"/>
</dbReference>
<evidence type="ECO:0000313" key="9">
    <source>
        <dbReference type="EMBL" id="TDQ40897.1"/>
    </source>
</evidence>
<feature type="transmembrane region" description="Helical" evidence="8">
    <location>
        <begin position="253"/>
        <end position="276"/>
    </location>
</feature>
<keyword evidence="7 8" id="KW-0472">Membrane</keyword>
<dbReference type="GO" id="GO:0000287">
    <property type="term" value="F:magnesium ion binding"/>
    <property type="evidence" value="ECO:0007669"/>
    <property type="project" value="TreeGrafter"/>
</dbReference>
<keyword evidence="4 8" id="KW-1003">Cell membrane</keyword>
<feature type="transmembrane region" description="Helical" evidence="8">
    <location>
        <begin position="288"/>
        <end position="308"/>
    </location>
</feature>
<keyword evidence="3 8" id="KW-0813">Transport</keyword>
<evidence type="ECO:0000256" key="1">
    <source>
        <dbReference type="ARBA" id="ARBA00004651"/>
    </source>
</evidence>
<evidence type="ECO:0000256" key="2">
    <source>
        <dbReference type="ARBA" id="ARBA00009765"/>
    </source>
</evidence>
<evidence type="ECO:0000256" key="6">
    <source>
        <dbReference type="ARBA" id="ARBA00022989"/>
    </source>
</evidence>
<dbReference type="EMBL" id="SNYJ01000005">
    <property type="protein sequence ID" value="TDQ40897.1"/>
    <property type="molecule type" value="Genomic_DNA"/>
</dbReference>
<protein>
    <recommendedName>
        <fullName evidence="8">Magnesium transport protein CorA</fullName>
    </recommendedName>
</protein>
<keyword evidence="8" id="KW-0406">Ion transport</keyword>